<dbReference type="GO" id="GO:0005886">
    <property type="term" value="C:plasma membrane"/>
    <property type="evidence" value="ECO:0007669"/>
    <property type="project" value="TreeGrafter"/>
</dbReference>
<evidence type="ECO:0000313" key="3">
    <source>
        <dbReference type="EMBL" id="PCS06411.1"/>
    </source>
</evidence>
<dbReference type="Pfam" id="PF02698">
    <property type="entry name" value="DUF218"/>
    <property type="match status" value="1"/>
</dbReference>
<dbReference type="GO" id="GO:0043164">
    <property type="term" value="P:Gram-negative-bacterium-type cell wall biogenesis"/>
    <property type="evidence" value="ECO:0007669"/>
    <property type="project" value="TreeGrafter"/>
</dbReference>
<proteinExistence type="predicted"/>
<protein>
    <submittedName>
        <fullName evidence="3">Membrane protein</fullName>
    </submittedName>
</protein>
<sequence length="383" mass="43155">MKQKQPVDLKVLVIWLGLSLLLDTGISIIKYQPREIIITSFTVLLGCWLLSYLIIRKDKRRLLAGYVCNVSLVMTVAYIGLLTATLETLMPLIFSIVIILTGLLFLIFGGYALIIFFFWNARIVLKKESRTLGNMLTLLLGIAGICLILMQRFINQDHKVLAYLYSMFIAILVYFFFTFLTMLTSSILFNVIKPKFDKDYLIILGAGLLDGERVTPLLAGRVDAGIAFYHKQFLKTGKRAMLVMSGGQGSDEKIPESIAMRNYALSKGVADSDILLEDQSSTTLENLKFSKKILDSRSNGVRYQSAFVSNDYHIFRAGVFARLVGLNSDGIGSRTARYFLPNAFIREYIAMVLMYKKRHIAACLGVIIIAILFIIVDLNYVIR</sequence>
<accession>A0A2A5RYU1</accession>
<organism evidence="3 4">
    <name type="scientific">Pseudolactococcus plantarum</name>
    <dbReference type="NCBI Taxonomy" id="1365"/>
    <lineage>
        <taxon>Bacteria</taxon>
        <taxon>Bacillati</taxon>
        <taxon>Bacillota</taxon>
        <taxon>Bacilli</taxon>
        <taxon>Lactobacillales</taxon>
        <taxon>Streptococcaceae</taxon>
        <taxon>Pseudolactococcus</taxon>
    </lineage>
</organism>
<gene>
    <name evidence="3" type="ORF">RU87_GL001620</name>
</gene>
<keyword evidence="1" id="KW-0472">Membrane</keyword>
<dbReference type="InterPro" id="IPR051599">
    <property type="entry name" value="Cell_Envelope_Assoc"/>
</dbReference>
<reference evidence="3 4" key="1">
    <citation type="submission" date="2014-12" db="EMBL/GenBank/DDBJ databases">
        <title>Draft genome sequences of 10 type strains of Lactococcus.</title>
        <authorList>
            <person name="Sun Z."/>
            <person name="Zhong Z."/>
            <person name="Liu W."/>
            <person name="Zhang W."/>
            <person name="Zhang H."/>
        </authorList>
    </citation>
    <scope>NUCLEOTIDE SEQUENCE [LARGE SCALE GENOMIC DNA]</scope>
    <source>
        <strain evidence="3 4">DSM 20686</strain>
    </source>
</reference>
<dbReference type="InterPro" id="IPR003848">
    <property type="entry name" value="DUF218"/>
</dbReference>
<feature type="transmembrane region" description="Helical" evidence="1">
    <location>
        <begin position="131"/>
        <end position="150"/>
    </location>
</feature>
<keyword evidence="4" id="KW-1185">Reference proteome</keyword>
<dbReference type="GO" id="GO:0000270">
    <property type="term" value="P:peptidoglycan metabolic process"/>
    <property type="evidence" value="ECO:0007669"/>
    <property type="project" value="TreeGrafter"/>
</dbReference>
<dbReference type="Gene3D" id="3.40.50.620">
    <property type="entry name" value="HUPs"/>
    <property type="match status" value="1"/>
</dbReference>
<evidence type="ECO:0000259" key="2">
    <source>
        <dbReference type="Pfam" id="PF02698"/>
    </source>
</evidence>
<dbReference type="AlphaFoldDB" id="A0A2A5RYU1"/>
<feature type="transmembrane region" description="Helical" evidence="1">
    <location>
        <begin position="62"/>
        <end position="86"/>
    </location>
</feature>
<feature type="domain" description="DUF218" evidence="2">
    <location>
        <begin position="199"/>
        <end position="349"/>
    </location>
</feature>
<feature type="transmembrane region" description="Helical" evidence="1">
    <location>
        <begin position="162"/>
        <end position="189"/>
    </location>
</feature>
<feature type="transmembrane region" description="Helical" evidence="1">
    <location>
        <begin position="92"/>
        <end position="119"/>
    </location>
</feature>
<dbReference type="EMBL" id="JXJX01000008">
    <property type="protein sequence ID" value="PCS06411.1"/>
    <property type="molecule type" value="Genomic_DNA"/>
</dbReference>
<name>A0A2A5RYU1_9LACT</name>
<evidence type="ECO:0000256" key="1">
    <source>
        <dbReference type="SAM" id="Phobius"/>
    </source>
</evidence>
<keyword evidence="1" id="KW-0812">Transmembrane</keyword>
<dbReference type="InterPro" id="IPR014729">
    <property type="entry name" value="Rossmann-like_a/b/a_fold"/>
</dbReference>
<dbReference type="Proteomes" id="UP000242246">
    <property type="component" value="Unassembled WGS sequence"/>
</dbReference>
<dbReference type="PANTHER" id="PTHR30336">
    <property type="entry name" value="INNER MEMBRANE PROTEIN, PROBABLE PERMEASE"/>
    <property type="match status" value="1"/>
</dbReference>
<keyword evidence="1" id="KW-1133">Transmembrane helix</keyword>
<dbReference type="CDD" id="cd06259">
    <property type="entry name" value="YdcF-like"/>
    <property type="match status" value="1"/>
</dbReference>
<feature type="transmembrane region" description="Helical" evidence="1">
    <location>
        <begin position="12"/>
        <end position="30"/>
    </location>
</feature>
<feature type="transmembrane region" description="Helical" evidence="1">
    <location>
        <begin position="36"/>
        <end position="55"/>
    </location>
</feature>
<evidence type="ECO:0000313" key="4">
    <source>
        <dbReference type="Proteomes" id="UP000242246"/>
    </source>
</evidence>
<comment type="caution">
    <text evidence="3">The sequence shown here is derived from an EMBL/GenBank/DDBJ whole genome shotgun (WGS) entry which is preliminary data.</text>
</comment>
<dbReference type="STRING" id="1348632.GCA_001591745_01250"/>
<feature type="transmembrane region" description="Helical" evidence="1">
    <location>
        <begin position="360"/>
        <end position="382"/>
    </location>
</feature>
<dbReference type="PANTHER" id="PTHR30336:SF18">
    <property type="entry name" value="MEMBRANE PROTEIN"/>
    <property type="match status" value="1"/>
</dbReference>